<keyword evidence="13" id="KW-0407">Ion channel</keyword>
<feature type="disulfide bond" evidence="17">
    <location>
        <begin position="491"/>
        <end position="546"/>
    </location>
</feature>
<organism evidence="23 24">
    <name type="scientific">Branchiostoma belcheri</name>
    <name type="common">Amphioxus</name>
    <dbReference type="NCBI Taxonomy" id="7741"/>
    <lineage>
        <taxon>Eukaryota</taxon>
        <taxon>Metazoa</taxon>
        <taxon>Chordata</taxon>
        <taxon>Cephalochordata</taxon>
        <taxon>Leptocardii</taxon>
        <taxon>Amphioxiformes</taxon>
        <taxon>Branchiostomatidae</taxon>
        <taxon>Branchiostoma</taxon>
    </lineage>
</organism>
<dbReference type="RefSeq" id="XP_019623796.1">
    <property type="nucleotide sequence ID" value="XM_019768237.1"/>
</dbReference>
<protein>
    <submittedName>
        <fullName evidence="24">Glutamate receptor ionotropic, delta-1-like</fullName>
    </submittedName>
</protein>
<evidence type="ECO:0000259" key="21">
    <source>
        <dbReference type="SMART" id="SM00079"/>
    </source>
</evidence>
<evidence type="ECO:0000256" key="2">
    <source>
        <dbReference type="ARBA" id="ARBA00022448"/>
    </source>
</evidence>
<evidence type="ECO:0000256" key="17">
    <source>
        <dbReference type="PIRSR" id="PIRSR601508-3"/>
    </source>
</evidence>
<evidence type="ECO:0000256" key="15">
    <source>
        <dbReference type="PIRSR" id="PIRSR601508-1"/>
    </source>
</evidence>
<dbReference type="FunFam" id="3.40.190.10:FF:000668">
    <property type="entry name" value="Uncharacterized protein"/>
    <property type="match status" value="1"/>
</dbReference>
<dbReference type="GO" id="GO:0015276">
    <property type="term" value="F:ligand-gated monoatomic ion channel activity"/>
    <property type="evidence" value="ECO:0007669"/>
    <property type="project" value="InterPro"/>
</dbReference>
<evidence type="ECO:0000256" key="16">
    <source>
        <dbReference type="PIRSR" id="PIRSR601508-2"/>
    </source>
</evidence>
<dbReference type="GO" id="GO:0045211">
    <property type="term" value="C:postsynaptic membrane"/>
    <property type="evidence" value="ECO:0007669"/>
    <property type="project" value="UniProtKB-SubCell"/>
</dbReference>
<evidence type="ECO:0000256" key="7">
    <source>
        <dbReference type="ARBA" id="ARBA00023065"/>
    </source>
</evidence>
<feature type="binding site" evidence="15">
    <location>
        <position position="477"/>
    </location>
    <ligand>
        <name>L-glutamate</name>
        <dbReference type="ChEBI" id="CHEBI:29985"/>
    </ligand>
</feature>
<dbReference type="PANTHER" id="PTHR18966">
    <property type="entry name" value="IONOTROPIC GLUTAMATE RECEPTOR"/>
    <property type="match status" value="1"/>
</dbReference>
<dbReference type="InterPro" id="IPR019594">
    <property type="entry name" value="Glu/Gly-bd"/>
</dbReference>
<evidence type="ECO:0000256" key="5">
    <source>
        <dbReference type="ARBA" id="ARBA00022989"/>
    </source>
</evidence>
<dbReference type="OrthoDB" id="5984008at2759"/>
<dbReference type="FunFam" id="3.40.190.10:FF:000666">
    <property type="entry name" value="Glutamate receptor, ionotropic, AMPA 2a"/>
    <property type="match status" value="1"/>
</dbReference>
<evidence type="ECO:0000256" key="3">
    <source>
        <dbReference type="ARBA" id="ARBA00022475"/>
    </source>
</evidence>
<keyword evidence="11" id="KW-0628">Postsynaptic cell membrane</keyword>
<evidence type="ECO:0000256" key="6">
    <source>
        <dbReference type="ARBA" id="ARBA00023018"/>
    </source>
</evidence>
<feature type="transmembrane region" description="Helical" evidence="19">
    <location>
        <begin position="378"/>
        <end position="400"/>
    </location>
</feature>
<dbReference type="GO" id="GO:0038023">
    <property type="term" value="F:signaling receptor activity"/>
    <property type="evidence" value="ECO:0007669"/>
    <property type="project" value="InterPro"/>
</dbReference>
<dbReference type="Gene3D" id="3.40.190.10">
    <property type="entry name" value="Periplasmic binding protein-like II"/>
    <property type="match status" value="3"/>
</dbReference>
<evidence type="ECO:0000259" key="22">
    <source>
        <dbReference type="SMART" id="SM00918"/>
    </source>
</evidence>
<evidence type="ECO:0000256" key="10">
    <source>
        <dbReference type="ARBA" id="ARBA00023180"/>
    </source>
</evidence>
<keyword evidence="20" id="KW-0732">Signal</keyword>
<keyword evidence="8 19" id="KW-0472">Membrane</keyword>
<reference evidence="24" key="1">
    <citation type="submission" date="2025-08" db="UniProtKB">
        <authorList>
            <consortium name="RefSeq"/>
        </authorList>
    </citation>
    <scope>IDENTIFICATION</scope>
    <source>
        <tissue evidence="24">Gonad</tissue>
    </source>
</reference>
<dbReference type="SMART" id="SM00079">
    <property type="entry name" value="PBPe"/>
    <property type="match status" value="1"/>
</dbReference>
<evidence type="ECO:0000256" key="1">
    <source>
        <dbReference type="ARBA" id="ARBA00004651"/>
    </source>
</evidence>
<keyword evidence="23" id="KW-1185">Reference proteome</keyword>
<sequence>MLWYKWVLLGMDILTCFSVWAGPIPTPSTRSITRHSHWESTTRNSHSVTATRNSHSVTATRKTHKESTTGNGHRKGTPRRTTPKHELPLAAKRTHHSTDFTSEDFITIPRRDLPQMCEKLSRDSSAYPDTRSHPPVFLPLEATAPATTTLQATSPMPGATSSKFGSSTPWVDDLGGKRHFRVVTVLDSPFTMVEKNESGGYRYVGFCVDLINAIADHLGFTYELYEPPDGQYGAEKDDGTWSGMVGELISGRADIALAAMTISSKREKVIDFTARYMDYGTGLIMKKPKEGSRELFAFFLPFEMTVWIGVMASIFVVAVLLSLTSLVRVKLNLVDHSRHENDADFDLRNSAWFSYASLLRKGVEPQPRSTPNRILAGAWWLFGLIAISTYTANLTAFLTVKRLEQPIRSVDDLVKQTKIKYGIPKGGSTYAFFQDQQTTGTVYELMWNYMNAEETMVRNVLEGIKEVKEGDYVFMYDTPMLEYLTMKDENCEMMMVGKSFRHLGYGLATQHGNRLSHMLSLGILKLKEAGKIDRFRNVWWDTDGQCALDGGITTQAGADRLGLDSFYGVFVIVAVGVALTIIYLAVEVIWTYCCKPKTQMSETEFSLTKQESSHQRLLEKDFLRAIDSGMVQIFIKKTGSATANGIVANGDRSL</sequence>
<feature type="binding site" evidence="15">
    <location>
        <position position="261"/>
    </location>
    <ligand>
        <name>L-glutamate</name>
        <dbReference type="ChEBI" id="CHEBI:29985"/>
    </ligand>
</feature>
<keyword evidence="17" id="KW-1015">Disulfide bond</keyword>
<feature type="domain" description="Ionotropic glutamate receptor C-terminal" evidence="21">
    <location>
        <begin position="179"/>
        <end position="542"/>
    </location>
</feature>
<comment type="subcellular location">
    <subcellularLocation>
        <location evidence="1">Cell membrane</location>
        <topology evidence="1">Multi-pass membrane protein</topology>
    </subcellularLocation>
    <subcellularLocation>
        <location evidence="14">Postsynaptic cell membrane</location>
    </subcellularLocation>
</comment>
<accession>A0A6P4Z2J9</accession>
<name>A0A6P4Z2J9_BRABE</name>
<dbReference type="FunFam" id="1.10.287.70:FF:000143">
    <property type="entry name" value="Probable glutamate receptor"/>
    <property type="match status" value="1"/>
</dbReference>
<evidence type="ECO:0000313" key="24">
    <source>
        <dbReference type="RefSeq" id="XP_019623796.1"/>
    </source>
</evidence>
<dbReference type="Proteomes" id="UP000515135">
    <property type="component" value="Unplaced"/>
</dbReference>
<feature type="site" description="Interaction with the cone snail toxin Con-ikot-ikot" evidence="16">
    <location>
        <position position="525"/>
    </location>
</feature>
<dbReference type="InterPro" id="IPR001508">
    <property type="entry name" value="Iono_Glu_rcpt_met"/>
</dbReference>
<feature type="binding site" evidence="15">
    <location>
        <position position="429"/>
    </location>
    <ligand>
        <name>L-glutamate</name>
        <dbReference type="ChEBI" id="CHEBI:29985"/>
    </ligand>
</feature>
<proteinExistence type="predicted"/>
<dbReference type="SUPFAM" id="SSF53850">
    <property type="entry name" value="Periplasmic binding protein-like II"/>
    <property type="match status" value="1"/>
</dbReference>
<feature type="chain" id="PRO_5027739269" evidence="20">
    <location>
        <begin position="22"/>
        <end position="654"/>
    </location>
</feature>
<evidence type="ECO:0000256" key="18">
    <source>
        <dbReference type="SAM" id="MobiDB-lite"/>
    </source>
</evidence>
<dbReference type="KEGG" id="bbel:109469682"/>
<keyword evidence="10" id="KW-0325">Glycoprotein</keyword>
<feature type="compositionally biased region" description="Polar residues" evidence="18">
    <location>
        <begin position="39"/>
        <end position="60"/>
    </location>
</feature>
<gene>
    <name evidence="24" type="primary">LOC109469682</name>
</gene>
<feature type="compositionally biased region" description="Basic residues" evidence="18">
    <location>
        <begin position="72"/>
        <end position="82"/>
    </location>
</feature>
<dbReference type="InterPro" id="IPR015683">
    <property type="entry name" value="Ionotropic_Glu_rcpt"/>
</dbReference>
<dbReference type="SMART" id="SM00918">
    <property type="entry name" value="Lig_chan-Glu_bd"/>
    <property type="match status" value="1"/>
</dbReference>
<evidence type="ECO:0000256" key="12">
    <source>
        <dbReference type="ARBA" id="ARBA00023286"/>
    </source>
</evidence>
<dbReference type="Pfam" id="PF10613">
    <property type="entry name" value="Lig_chan-Glu_bd"/>
    <property type="match status" value="1"/>
</dbReference>
<evidence type="ECO:0000256" key="9">
    <source>
        <dbReference type="ARBA" id="ARBA00023170"/>
    </source>
</evidence>
<feature type="domain" description="Ionotropic glutamate receptor L-glutamate and glycine-binding" evidence="22">
    <location>
        <begin position="189"/>
        <end position="250"/>
    </location>
</feature>
<feature type="transmembrane region" description="Helical" evidence="19">
    <location>
        <begin position="566"/>
        <end position="592"/>
    </location>
</feature>
<keyword evidence="9" id="KW-0675">Receptor</keyword>
<dbReference type="InterPro" id="IPR001320">
    <property type="entry name" value="Iontro_rcpt_C"/>
</dbReference>
<feature type="binding site" evidence="15">
    <location>
        <position position="266"/>
    </location>
    <ligand>
        <name>L-glutamate</name>
        <dbReference type="ChEBI" id="CHEBI:29985"/>
    </ligand>
</feature>
<evidence type="ECO:0000256" key="13">
    <source>
        <dbReference type="ARBA" id="ARBA00023303"/>
    </source>
</evidence>
<keyword evidence="5 19" id="KW-1133">Transmembrane helix</keyword>
<evidence type="ECO:0000256" key="19">
    <source>
        <dbReference type="SAM" id="Phobius"/>
    </source>
</evidence>
<keyword evidence="2" id="KW-0813">Transport</keyword>
<keyword evidence="4 19" id="KW-0812">Transmembrane</keyword>
<keyword evidence="6" id="KW-0770">Synapse</keyword>
<dbReference type="AlphaFoldDB" id="A0A6P4Z2J9"/>
<evidence type="ECO:0000256" key="4">
    <source>
        <dbReference type="ARBA" id="ARBA00022692"/>
    </source>
</evidence>
<feature type="region of interest" description="Disordered" evidence="18">
    <location>
        <begin position="29"/>
        <end position="89"/>
    </location>
</feature>
<evidence type="ECO:0000256" key="20">
    <source>
        <dbReference type="SAM" id="SignalP"/>
    </source>
</evidence>
<feature type="transmembrane region" description="Helical" evidence="19">
    <location>
        <begin position="295"/>
        <end position="323"/>
    </location>
</feature>
<keyword evidence="7" id="KW-0406">Ion transport</keyword>
<dbReference type="GeneID" id="109469682"/>
<evidence type="ECO:0000313" key="23">
    <source>
        <dbReference type="Proteomes" id="UP000515135"/>
    </source>
</evidence>
<keyword evidence="3" id="KW-1003">Cell membrane</keyword>
<feature type="binding site" evidence="15">
    <location>
        <position position="428"/>
    </location>
    <ligand>
        <name>L-glutamate</name>
        <dbReference type="ChEBI" id="CHEBI:29985"/>
    </ligand>
</feature>
<feature type="signal peptide" evidence="20">
    <location>
        <begin position="1"/>
        <end position="21"/>
    </location>
</feature>
<evidence type="ECO:0000256" key="14">
    <source>
        <dbReference type="ARBA" id="ARBA00034100"/>
    </source>
</evidence>
<feature type="site" description="Crucial to convey clamshell closure to channel opening" evidence="16">
    <location>
        <position position="407"/>
    </location>
</feature>
<dbReference type="PRINTS" id="PR00177">
    <property type="entry name" value="NMDARECEPTOR"/>
</dbReference>
<evidence type="ECO:0000256" key="8">
    <source>
        <dbReference type="ARBA" id="ARBA00023136"/>
    </source>
</evidence>
<dbReference type="Pfam" id="PF00060">
    <property type="entry name" value="Lig_chan"/>
    <property type="match status" value="1"/>
</dbReference>
<evidence type="ECO:0000256" key="11">
    <source>
        <dbReference type="ARBA" id="ARBA00023257"/>
    </source>
</evidence>
<keyword evidence="12" id="KW-1071">Ligand-gated ion channel</keyword>